<reference evidence="7 8" key="1">
    <citation type="submission" date="2012-12" db="EMBL/GenBank/DDBJ databases">
        <title>Genome assembly of Fulvivirga imtechensis AK7.</title>
        <authorList>
            <person name="Nupur N."/>
            <person name="Khatri I."/>
            <person name="Kumar R."/>
            <person name="Subramanian S."/>
            <person name="Pinnaka A."/>
        </authorList>
    </citation>
    <scope>NUCLEOTIDE SEQUENCE [LARGE SCALE GENOMIC DNA]</scope>
    <source>
        <strain evidence="7 8">AK7</strain>
    </source>
</reference>
<sequence length="115" mass="12925">MANAMDLMPELHGEELAHVQALINNMDDAKAARFINAYRARRKNPQDVLIFAIIGLLVIPGLQRFILNQIGMGLLYFFTIGLCFIGSIIDLVNYQKLAFEYNQTVADDIKFSMGS</sequence>
<feature type="transmembrane region" description="Helical" evidence="5">
    <location>
        <begin position="73"/>
        <end position="92"/>
    </location>
</feature>
<keyword evidence="3 5" id="KW-1133">Transmembrane helix</keyword>
<evidence type="ECO:0000313" key="8">
    <source>
        <dbReference type="Proteomes" id="UP000011135"/>
    </source>
</evidence>
<dbReference type="Proteomes" id="UP000011135">
    <property type="component" value="Unassembled WGS sequence"/>
</dbReference>
<dbReference type="eggNOG" id="COG2314">
    <property type="taxonomic scope" value="Bacteria"/>
</dbReference>
<dbReference type="Pfam" id="PF05154">
    <property type="entry name" value="TM2"/>
    <property type="match status" value="1"/>
</dbReference>
<dbReference type="AlphaFoldDB" id="L8JKE0"/>
<accession>L8JKE0</accession>
<keyword evidence="2 5" id="KW-0812">Transmembrane</keyword>
<dbReference type="GO" id="GO:0016020">
    <property type="term" value="C:membrane"/>
    <property type="evidence" value="ECO:0007669"/>
    <property type="project" value="UniProtKB-SubCell"/>
</dbReference>
<comment type="subcellular location">
    <subcellularLocation>
        <location evidence="1">Membrane</location>
        <topology evidence="1">Multi-pass membrane protein</topology>
    </subcellularLocation>
</comment>
<evidence type="ECO:0000256" key="1">
    <source>
        <dbReference type="ARBA" id="ARBA00004141"/>
    </source>
</evidence>
<keyword evidence="8" id="KW-1185">Reference proteome</keyword>
<dbReference type="EMBL" id="AMZN01000095">
    <property type="protein sequence ID" value="ELR68703.1"/>
    <property type="molecule type" value="Genomic_DNA"/>
</dbReference>
<keyword evidence="4 5" id="KW-0472">Membrane</keyword>
<feature type="transmembrane region" description="Helical" evidence="5">
    <location>
        <begin position="48"/>
        <end position="67"/>
    </location>
</feature>
<organism evidence="7 8">
    <name type="scientific">Fulvivirga imtechensis AK7</name>
    <dbReference type="NCBI Taxonomy" id="1237149"/>
    <lineage>
        <taxon>Bacteria</taxon>
        <taxon>Pseudomonadati</taxon>
        <taxon>Bacteroidota</taxon>
        <taxon>Cytophagia</taxon>
        <taxon>Cytophagales</taxon>
        <taxon>Fulvivirgaceae</taxon>
        <taxon>Fulvivirga</taxon>
    </lineage>
</organism>
<comment type="caution">
    <text evidence="7">The sequence shown here is derived from an EMBL/GenBank/DDBJ whole genome shotgun (WGS) entry which is preliminary data.</text>
</comment>
<gene>
    <name evidence="7" type="ORF">C900_05886</name>
</gene>
<evidence type="ECO:0000256" key="2">
    <source>
        <dbReference type="ARBA" id="ARBA00022692"/>
    </source>
</evidence>
<dbReference type="PATRIC" id="fig|1237149.3.peg.5204"/>
<feature type="domain" description="TM2" evidence="6">
    <location>
        <begin position="49"/>
        <end position="92"/>
    </location>
</feature>
<dbReference type="STRING" id="1237149.C900_05886"/>
<dbReference type="InterPro" id="IPR007829">
    <property type="entry name" value="TM2"/>
</dbReference>
<proteinExistence type="predicted"/>
<name>L8JKE0_9BACT</name>
<evidence type="ECO:0000256" key="4">
    <source>
        <dbReference type="ARBA" id="ARBA00023136"/>
    </source>
</evidence>
<evidence type="ECO:0000259" key="6">
    <source>
        <dbReference type="Pfam" id="PF05154"/>
    </source>
</evidence>
<evidence type="ECO:0000256" key="5">
    <source>
        <dbReference type="SAM" id="Phobius"/>
    </source>
</evidence>
<evidence type="ECO:0000256" key="3">
    <source>
        <dbReference type="ARBA" id="ARBA00022989"/>
    </source>
</evidence>
<dbReference type="OrthoDB" id="9816361at2"/>
<evidence type="ECO:0000313" key="7">
    <source>
        <dbReference type="EMBL" id="ELR68703.1"/>
    </source>
</evidence>
<protein>
    <submittedName>
        <fullName evidence="7">TM2 domain family protein</fullName>
    </submittedName>
</protein>
<dbReference type="RefSeq" id="WP_009582967.1">
    <property type="nucleotide sequence ID" value="NZ_AMZN01000095.1"/>
</dbReference>